<organism evidence="1 2">
    <name type="scientific">Piloderma croceum (strain F 1598)</name>
    <dbReference type="NCBI Taxonomy" id="765440"/>
    <lineage>
        <taxon>Eukaryota</taxon>
        <taxon>Fungi</taxon>
        <taxon>Dikarya</taxon>
        <taxon>Basidiomycota</taxon>
        <taxon>Agaricomycotina</taxon>
        <taxon>Agaricomycetes</taxon>
        <taxon>Agaricomycetidae</taxon>
        <taxon>Atheliales</taxon>
        <taxon>Atheliaceae</taxon>
        <taxon>Piloderma</taxon>
    </lineage>
</organism>
<dbReference type="STRING" id="765440.A0A0C3F197"/>
<evidence type="ECO:0000313" key="1">
    <source>
        <dbReference type="EMBL" id="KIM73944.1"/>
    </source>
</evidence>
<reference evidence="1 2" key="1">
    <citation type="submission" date="2014-04" db="EMBL/GenBank/DDBJ databases">
        <authorList>
            <consortium name="DOE Joint Genome Institute"/>
            <person name="Kuo A."/>
            <person name="Tarkka M."/>
            <person name="Buscot F."/>
            <person name="Kohler A."/>
            <person name="Nagy L.G."/>
            <person name="Floudas D."/>
            <person name="Copeland A."/>
            <person name="Barry K.W."/>
            <person name="Cichocki N."/>
            <person name="Veneault-Fourrey C."/>
            <person name="LaButti K."/>
            <person name="Lindquist E.A."/>
            <person name="Lipzen A."/>
            <person name="Lundell T."/>
            <person name="Morin E."/>
            <person name="Murat C."/>
            <person name="Sun H."/>
            <person name="Tunlid A."/>
            <person name="Henrissat B."/>
            <person name="Grigoriev I.V."/>
            <person name="Hibbett D.S."/>
            <person name="Martin F."/>
            <person name="Nordberg H.P."/>
            <person name="Cantor M.N."/>
            <person name="Hua S.X."/>
        </authorList>
    </citation>
    <scope>NUCLEOTIDE SEQUENCE [LARGE SCALE GENOMIC DNA]</scope>
    <source>
        <strain evidence="1 2">F 1598</strain>
    </source>
</reference>
<gene>
    <name evidence="1" type="ORF">PILCRDRAFT_80584</name>
</gene>
<evidence type="ECO:0000313" key="2">
    <source>
        <dbReference type="Proteomes" id="UP000054166"/>
    </source>
</evidence>
<sequence>MQPELDLDGNHSLFTRRTAPSNPKRVAEILRLVAIGPDLTDEQTTKAKNLISEFADCFALSVSEVIGIPGAMHKIHVPPGVTFPRKIPHQRPLTDPQRKYLSKAIDELLAADIIEPIRPEDVKCASP</sequence>
<keyword evidence="2" id="KW-1185">Reference proteome</keyword>
<dbReference type="OrthoDB" id="3363652at2759"/>
<dbReference type="InParanoid" id="A0A0C3F197"/>
<dbReference type="EMBL" id="KN833070">
    <property type="protein sequence ID" value="KIM73944.1"/>
    <property type="molecule type" value="Genomic_DNA"/>
</dbReference>
<reference evidence="2" key="2">
    <citation type="submission" date="2015-01" db="EMBL/GenBank/DDBJ databases">
        <title>Evolutionary Origins and Diversification of the Mycorrhizal Mutualists.</title>
        <authorList>
            <consortium name="DOE Joint Genome Institute"/>
            <consortium name="Mycorrhizal Genomics Consortium"/>
            <person name="Kohler A."/>
            <person name="Kuo A."/>
            <person name="Nagy L.G."/>
            <person name="Floudas D."/>
            <person name="Copeland A."/>
            <person name="Barry K.W."/>
            <person name="Cichocki N."/>
            <person name="Veneault-Fourrey C."/>
            <person name="LaButti K."/>
            <person name="Lindquist E.A."/>
            <person name="Lipzen A."/>
            <person name="Lundell T."/>
            <person name="Morin E."/>
            <person name="Murat C."/>
            <person name="Riley R."/>
            <person name="Ohm R."/>
            <person name="Sun H."/>
            <person name="Tunlid A."/>
            <person name="Henrissat B."/>
            <person name="Grigoriev I.V."/>
            <person name="Hibbett D.S."/>
            <person name="Martin F."/>
        </authorList>
    </citation>
    <scope>NUCLEOTIDE SEQUENCE [LARGE SCALE GENOMIC DNA]</scope>
    <source>
        <strain evidence="2">F 1598</strain>
    </source>
</reference>
<proteinExistence type="predicted"/>
<accession>A0A0C3F197</accession>
<dbReference type="HOGENOM" id="CLU_119163_0_1_1"/>
<name>A0A0C3F197_PILCF</name>
<protein>
    <submittedName>
        <fullName evidence="1">Uncharacterized protein</fullName>
    </submittedName>
</protein>
<feature type="non-terminal residue" evidence="1">
    <location>
        <position position="127"/>
    </location>
</feature>
<dbReference type="AlphaFoldDB" id="A0A0C3F197"/>
<dbReference type="Proteomes" id="UP000054166">
    <property type="component" value="Unassembled WGS sequence"/>
</dbReference>